<reference evidence="1" key="1">
    <citation type="journal article" date="2020" name="Nature">
        <title>Giant virus diversity and host interactions through global metagenomics.</title>
        <authorList>
            <person name="Schulz F."/>
            <person name="Roux S."/>
            <person name="Paez-Espino D."/>
            <person name="Jungbluth S."/>
            <person name="Walsh D.A."/>
            <person name="Denef V.J."/>
            <person name="McMahon K.D."/>
            <person name="Konstantinidis K.T."/>
            <person name="Eloe-Fadrosh E.A."/>
            <person name="Kyrpides N.C."/>
            <person name="Woyke T."/>
        </authorList>
    </citation>
    <scope>NUCLEOTIDE SEQUENCE</scope>
    <source>
        <strain evidence="1">GVMAG-M-3300023179-116</strain>
    </source>
</reference>
<protein>
    <submittedName>
        <fullName evidence="1">Uncharacterized protein</fullName>
    </submittedName>
</protein>
<evidence type="ECO:0000313" key="1">
    <source>
        <dbReference type="EMBL" id="QHT23575.1"/>
    </source>
</evidence>
<sequence>MDYLELNNRLNINNLKDLIIIYCGPKVGSTSLVSSLRLSCSDNSNVIHLHDDAMLRILTQSDDSVSISGLIEYNSKQKKVFVIDIYRSPIERKMSEYFEKLCDLHFNNKPEEVNNYNLHRITKRFNDIFNHIGKGDHYIDKYDIPVIESFDVKRKYQLQEINNITYIKLRLKDSHEWSKILSKIMKRQIYIVRDYETINKDIGDLYKRFKSEYKLPLNLYQTIVEDEYLSFYYTEEERKEYLKEWLKRVCDKCDTWSEKEYDFYRRICIENLTQNDIQKHHYIDLGCTCKYCTAKRLEIIEKVKRGEEIKEKIIHEELVKKDKYQMFLHAKQMQKPVNRKVNFGVLMSNK</sequence>
<dbReference type="AlphaFoldDB" id="A0A6C0E821"/>
<organism evidence="1">
    <name type="scientific">viral metagenome</name>
    <dbReference type="NCBI Taxonomy" id="1070528"/>
    <lineage>
        <taxon>unclassified sequences</taxon>
        <taxon>metagenomes</taxon>
        <taxon>organismal metagenomes</taxon>
    </lineage>
</organism>
<name>A0A6C0E821_9ZZZZ</name>
<dbReference type="EMBL" id="MN739732">
    <property type="protein sequence ID" value="QHT23575.1"/>
    <property type="molecule type" value="Genomic_DNA"/>
</dbReference>
<proteinExistence type="predicted"/>
<accession>A0A6C0E821</accession>